<protein>
    <submittedName>
        <fullName evidence="1">Uncharacterized protein</fullName>
    </submittedName>
</protein>
<keyword evidence="2" id="KW-1185">Reference proteome</keyword>
<comment type="caution">
    <text evidence="1">The sequence shown here is derived from an EMBL/GenBank/DDBJ whole genome shotgun (WGS) entry which is preliminary data.</text>
</comment>
<evidence type="ECO:0000313" key="1">
    <source>
        <dbReference type="EMBL" id="KAJ8026727.1"/>
    </source>
</evidence>
<organism evidence="1 2">
    <name type="scientific">Holothuria leucospilota</name>
    <name type="common">Black long sea cucumber</name>
    <name type="synonym">Mertensiothuria leucospilota</name>
    <dbReference type="NCBI Taxonomy" id="206669"/>
    <lineage>
        <taxon>Eukaryota</taxon>
        <taxon>Metazoa</taxon>
        <taxon>Echinodermata</taxon>
        <taxon>Eleutherozoa</taxon>
        <taxon>Echinozoa</taxon>
        <taxon>Holothuroidea</taxon>
        <taxon>Aspidochirotacea</taxon>
        <taxon>Aspidochirotida</taxon>
        <taxon>Holothuriidae</taxon>
        <taxon>Holothuria</taxon>
    </lineage>
</organism>
<dbReference type="Proteomes" id="UP001152320">
    <property type="component" value="Chromosome 16"/>
</dbReference>
<evidence type="ECO:0000313" key="2">
    <source>
        <dbReference type="Proteomes" id="UP001152320"/>
    </source>
</evidence>
<dbReference type="EMBL" id="JAIZAY010000016">
    <property type="protein sequence ID" value="KAJ8026727.1"/>
    <property type="molecule type" value="Genomic_DNA"/>
</dbReference>
<proteinExistence type="predicted"/>
<gene>
    <name evidence="1" type="ORF">HOLleu_31645</name>
</gene>
<name>A0A9Q0YTK7_HOLLE</name>
<accession>A0A9Q0YTK7</accession>
<sequence length="59" mass="6844">MEKGFCPNFRIVHSGRSRKGGCKTTITEQIVHSLSVTQRQHLFRINQFISLHGWISDFL</sequence>
<reference evidence="1" key="1">
    <citation type="submission" date="2021-10" db="EMBL/GenBank/DDBJ databases">
        <title>Tropical sea cucumber genome reveals ecological adaptation and Cuvierian tubules defense mechanism.</title>
        <authorList>
            <person name="Chen T."/>
        </authorList>
    </citation>
    <scope>NUCLEOTIDE SEQUENCE</scope>
    <source>
        <strain evidence="1">Nanhai2018</strain>
        <tissue evidence="1">Muscle</tissue>
    </source>
</reference>
<dbReference type="AlphaFoldDB" id="A0A9Q0YTK7"/>